<sequence>MSRPATHAGSWYSDDPRLLKSQLLGYLEATGLRGEPGANIIVSPHAGYRYCGKTMAHAYASLDLTNVSRVFIMGPSHHVYFKNKVLVSGFDSLETPLGTLKIDRELGDELITSRHFAEMDPGVDMEEHSIEMQFSMLAQTLQWKNVPLDTVKVVPLMVSHNSKEVDWQIGNVLGKYLGPGTIFIISSDFCHWGRRFGYTGYVGSQDELNDAIAQETEIEMLTSRSKLSHHQLDIWKSIELLDRAAMDVLKLQGDKYDEWKKYLEVTGNTICGARPIALMLAILAQTRDARFQFPAYSQSSHVRDLHDSSVSYGSGFATM</sequence>
<evidence type="ECO:0000313" key="2">
    <source>
        <dbReference type="EMBL" id="GAV51079.1"/>
    </source>
</evidence>
<dbReference type="AlphaFoldDB" id="A0A1Q3A5U1"/>
<dbReference type="OrthoDB" id="417112at2759"/>
<accession>A0A1Q3A5U1</accession>
<dbReference type="GO" id="GO:0005634">
    <property type="term" value="C:nucleus"/>
    <property type="evidence" value="ECO:0007669"/>
    <property type="project" value="EnsemblFungi"/>
</dbReference>
<reference evidence="2 3" key="1">
    <citation type="submission" date="2016-08" db="EMBL/GenBank/DDBJ databases">
        <title>Draft genome sequence of allopolyploid Zygosaccharomyces rouxii.</title>
        <authorList>
            <person name="Watanabe J."/>
            <person name="Uehara K."/>
            <person name="Mogi Y."/>
            <person name="Tsukioka Y."/>
        </authorList>
    </citation>
    <scope>NUCLEOTIDE SEQUENCE [LARGE SCALE GENOMIC DNA]</scope>
    <source>
        <strain evidence="2 3">NBRC 110957</strain>
    </source>
</reference>
<evidence type="ECO:0000313" key="3">
    <source>
        <dbReference type="Proteomes" id="UP000187013"/>
    </source>
</evidence>
<dbReference type="InterPro" id="IPR002737">
    <property type="entry name" value="MEMO1_fam"/>
</dbReference>
<dbReference type="EMBL" id="BDGX01000030">
    <property type="protein sequence ID" value="GAV51079.1"/>
    <property type="molecule type" value="Genomic_DNA"/>
</dbReference>
<dbReference type="OMA" id="MHLPYIH"/>
<dbReference type="CDD" id="cd07361">
    <property type="entry name" value="MEMO_like"/>
    <property type="match status" value="1"/>
</dbReference>
<organism evidence="2 3">
    <name type="scientific">Zygosaccharomyces rouxii</name>
    <dbReference type="NCBI Taxonomy" id="4956"/>
    <lineage>
        <taxon>Eukaryota</taxon>
        <taxon>Fungi</taxon>
        <taxon>Dikarya</taxon>
        <taxon>Ascomycota</taxon>
        <taxon>Saccharomycotina</taxon>
        <taxon>Saccharomycetes</taxon>
        <taxon>Saccharomycetales</taxon>
        <taxon>Saccharomycetaceae</taxon>
        <taxon>Zygosaccharomyces</taxon>
    </lineage>
</organism>
<dbReference type="Pfam" id="PF01875">
    <property type="entry name" value="Memo"/>
    <property type="match status" value="1"/>
</dbReference>
<dbReference type="Proteomes" id="UP000187013">
    <property type="component" value="Unassembled WGS sequence"/>
</dbReference>
<dbReference type="HAMAP" id="MF_00055">
    <property type="entry name" value="MEMO1"/>
    <property type="match status" value="1"/>
</dbReference>
<dbReference type="PANTHER" id="PTHR11060:SF0">
    <property type="entry name" value="PROTEIN MEMO1"/>
    <property type="match status" value="1"/>
</dbReference>
<dbReference type="Gene3D" id="3.40.830.10">
    <property type="entry name" value="LigB-like"/>
    <property type="match status" value="1"/>
</dbReference>
<proteinExistence type="inferred from homology"/>
<evidence type="ECO:0000256" key="1">
    <source>
        <dbReference type="ARBA" id="ARBA00006315"/>
    </source>
</evidence>
<gene>
    <name evidence="2" type="ORF">ZYGR_0AD02620</name>
</gene>
<dbReference type="GO" id="GO:0005737">
    <property type="term" value="C:cytoplasm"/>
    <property type="evidence" value="ECO:0007669"/>
    <property type="project" value="EnsemblFungi"/>
</dbReference>
<dbReference type="eggNOG" id="KOG3086">
    <property type="taxonomic scope" value="Eukaryota"/>
</dbReference>
<dbReference type="PANTHER" id="PTHR11060">
    <property type="entry name" value="PROTEIN MEMO1"/>
    <property type="match status" value="1"/>
</dbReference>
<comment type="caution">
    <text evidence="2">The sequence shown here is derived from an EMBL/GenBank/DDBJ whole genome shotgun (WGS) entry which is preliminary data.</text>
</comment>
<dbReference type="NCBIfam" id="TIGR04336">
    <property type="entry name" value="AmmeMemoSam_B"/>
    <property type="match status" value="1"/>
</dbReference>
<comment type="similarity">
    <text evidence="1">Belongs to the MEMO1 family.</text>
</comment>
<name>A0A1Q3A5U1_ZYGRO</name>
<protein>
    <submittedName>
        <fullName evidence="2">Uncharacterized protein</fullName>
    </submittedName>
</protein>